<feature type="compositionally biased region" description="Basic and acidic residues" evidence="2">
    <location>
        <begin position="102"/>
        <end position="122"/>
    </location>
</feature>
<name>A0A0M8ZZV3_9HYME</name>
<gene>
    <name evidence="3" type="ORF">WN51_14522</name>
</gene>
<accession>A0A0M8ZZV3</accession>
<feature type="region of interest" description="Disordered" evidence="2">
    <location>
        <begin position="991"/>
        <end position="1074"/>
    </location>
</feature>
<feature type="compositionally biased region" description="Basic and acidic residues" evidence="2">
    <location>
        <begin position="1005"/>
        <end position="1041"/>
    </location>
</feature>
<organism evidence="3 4">
    <name type="scientific">Melipona quadrifasciata</name>
    <dbReference type="NCBI Taxonomy" id="166423"/>
    <lineage>
        <taxon>Eukaryota</taxon>
        <taxon>Metazoa</taxon>
        <taxon>Ecdysozoa</taxon>
        <taxon>Arthropoda</taxon>
        <taxon>Hexapoda</taxon>
        <taxon>Insecta</taxon>
        <taxon>Pterygota</taxon>
        <taxon>Neoptera</taxon>
        <taxon>Endopterygota</taxon>
        <taxon>Hymenoptera</taxon>
        <taxon>Apocrita</taxon>
        <taxon>Aculeata</taxon>
        <taxon>Apoidea</taxon>
        <taxon>Anthophila</taxon>
        <taxon>Apidae</taxon>
        <taxon>Melipona</taxon>
    </lineage>
</organism>
<feature type="coiled-coil region" evidence="1">
    <location>
        <begin position="331"/>
        <end position="365"/>
    </location>
</feature>
<feature type="compositionally biased region" description="Basic and acidic residues" evidence="2">
    <location>
        <begin position="851"/>
        <end position="863"/>
    </location>
</feature>
<dbReference type="Proteomes" id="UP000053105">
    <property type="component" value="Unassembled WGS sequence"/>
</dbReference>
<keyword evidence="1" id="KW-0175">Coiled coil</keyword>
<feature type="region of interest" description="Disordered" evidence="2">
    <location>
        <begin position="34"/>
        <end position="135"/>
    </location>
</feature>
<feature type="region of interest" description="Disordered" evidence="2">
    <location>
        <begin position="1220"/>
        <end position="1265"/>
    </location>
</feature>
<feature type="coiled-coil region" evidence="1">
    <location>
        <begin position="225"/>
        <end position="294"/>
    </location>
</feature>
<evidence type="ECO:0000313" key="4">
    <source>
        <dbReference type="Proteomes" id="UP000053105"/>
    </source>
</evidence>
<keyword evidence="4" id="KW-1185">Reference proteome</keyword>
<dbReference type="EMBL" id="KQ435798">
    <property type="protein sequence ID" value="KOX73476.1"/>
    <property type="molecule type" value="Genomic_DNA"/>
</dbReference>
<dbReference type="OrthoDB" id="7611903at2759"/>
<evidence type="ECO:0000256" key="2">
    <source>
        <dbReference type="SAM" id="MobiDB-lite"/>
    </source>
</evidence>
<reference evidence="3 4" key="1">
    <citation type="submission" date="2015-07" db="EMBL/GenBank/DDBJ databases">
        <title>The genome of Melipona quadrifasciata.</title>
        <authorList>
            <person name="Pan H."/>
            <person name="Kapheim K."/>
        </authorList>
    </citation>
    <scope>NUCLEOTIDE SEQUENCE [LARGE SCALE GENOMIC DNA]</scope>
    <source>
        <strain evidence="3">0111107301</strain>
        <tissue evidence="3">Whole body</tissue>
    </source>
</reference>
<feature type="region of interest" description="Disordered" evidence="2">
    <location>
        <begin position="802"/>
        <end position="974"/>
    </location>
</feature>
<dbReference type="GO" id="GO:0016301">
    <property type="term" value="F:kinase activity"/>
    <property type="evidence" value="ECO:0007669"/>
    <property type="project" value="UniProtKB-KW"/>
</dbReference>
<feature type="compositionally biased region" description="Basic and acidic residues" evidence="2">
    <location>
        <begin position="822"/>
        <end position="834"/>
    </location>
</feature>
<sequence length="1685" mass="190434">MERLFVGLALEEGRASPTASLMFMGGELQRVQKSKNREEIVADNEEEDHDLPITSEITLKSPSAASEAQSILLPRPEDAELSTNHASEVLPTGANRSQQEPIEEKVSKSQEQLRKSREDEKSSLGQLQRSKATKLHRQCHRRFREMIGKRELRNVELERQQGDLKQRLNVLECSMPAVMVWNMWRMSRGGCVPGLERALERQFEGPASGEACCPSTPSRHFDCRVREAEAERKQALKRMEDARALWAEKEAALEDRSRRLEEAKRLREDTELKIGQLSAEVQKLREAAVKVEDDGACEGECGVAECKKKWLEKVPSCASIKSADIECLEKLQQLAENEVHARRKIAELESREEAYMRTLQQADELWCKLDTDAASTVTALQEQLDTKTAANQRMADRICELEDVIEDLRAKLAVCKDELEKHVSVIKIEAMIGKEDDFADVLEKEVLVVAPVKDEEVGRVDDLADVDELATLVKEELEEKFVVAAPMLADVDAEARPDVVDRDLEIRPDVTDAELEVKPDVEHVAMEVFKEDLIPVDDVQVVIHPDDFIYEDERLRQARDYFAKIDSLSELDKYGDDYTCAPDFVCNDLVMSETGLTEEETIALNENRVTPQELLEKYGWKFDVEEMTIRETAEAVELHERLLKAQIAREVKTVQPAKEERIVAEKVTVEEIEPVRETRPAEEVETVEKVAPVEPIEVGEPAEDIEVEKYESALDIEYIEEAVKPVQEIRPVEAEPVEDIKFVEHYEPTDEVKSRPIEEVGPPEDIRPIEEIKAEPVTEATTPRPVEEVGPPEDIRPIEEIKAEPVTEATTPRPVEEVGPPEDIRPIEEIKAEPVTEATTPRPVEEVGPPEDIRPIEEIKAEPVTEATTPRPVEEVGPPEDIRPIEEIKAEPVTEATRPVEETRPEEDIKTIEETKAEPVTEATRPVEETRTEEDIRTIEETKAEPVKEIRPAEEARPSPVEEVRPLHDIRPVEENKAELAEEIRLNEGIKPRPAEPVQEIELTEEIKPKPIEDVRPIEETKAEPVKEIRPTEEIEPRPVREISPVRPVEDTKPTERAPPSEPKEIEMGEAPVAKYEDKIDRDNILIPRKEMLSWQSDVDTIRTTIAECPDCVDVKKEADQLATEMAAYTGTDVKEIAAKPRSREEATVKRPEEKFPEIESEIRAKLEVAEAEVLPPKIGEKEVEPDAAVELKLELEHPPEPPITALEPAVSPRLEEDAILEERPEKMPTIPEVDEDEIPPMRGEEKLEEEVGEPLSKIEEDVPVTVTEKKEIDVKIEEEVEEEPKKEEEEEVKWVPLEEKKLEEMKEVPVAVEEEIDVEILPEEMKVSEEEIFIWKELPVEEEEEIVPCTCPPVPPPPTKKKIEITRIETVQVMTQTVIDVETQTTPRITRQVQPQLVTITRAIDPDPETVERLLNYQRPLKEQFAAMTVTESSHVQKSQISSVRISATEIGDPRGPPVVRSPTVLRNVSPGPSGARGLLPPDHPLAAVLQTLRAEKKPEPERELRSIYYGKKSEELDRDEGKCNCCECGRTMSTPLQTSRAQVEGPTSMFRIVSDFPITGTRISPGTDQATQHETVCPKCKLGKLQQTLRAQDPLKRATKKLTRDQEVCTCETEPRKALPCREKARRKSANQSCMAKIPKAKPRRMDDSDEDQSVTVGCACSGFIEVKPGVTKKVHCACGDPD</sequence>
<feature type="compositionally biased region" description="Basic and acidic residues" evidence="2">
    <location>
        <begin position="880"/>
        <end position="974"/>
    </location>
</feature>
<feature type="compositionally biased region" description="Polar residues" evidence="2">
    <location>
        <begin position="55"/>
        <end position="69"/>
    </location>
</feature>
<proteinExistence type="predicted"/>
<evidence type="ECO:0000256" key="1">
    <source>
        <dbReference type="SAM" id="Coils"/>
    </source>
</evidence>
<protein>
    <submittedName>
        <fullName evidence="3">Myosin light chain kinase, smooth muscle</fullName>
    </submittedName>
</protein>
<dbReference type="STRING" id="166423.A0A0M8ZZV3"/>
<keyword evidence="3" id="KW-0808">Transferase</keyword>
<keyword evidence="3" id="KW-0418">Kinase</keyword>
<evidence type="ECO:0000313" key="3">
    <source>
        <dbReference type="EMBL" id="KOX73476.1"/>
    </source>
</evidence>